<feature type="transmembrane region" description="Helical" evidence="6">
    <location>
        <begin position="70"/>
        <end position="89"/>
    </location>
</feature>
<evidence type="ECO:0000256" key="1">
    <source>
        <dbReference type="ARBA" id="ARBA00004651"/>
    </source>
</evidence>
<evidence type="ECO:0000256" key="6">
    <source>
        <dbReference type="SAM" id="Phobius"/>
    </source>
</evidence>
<evidence type="ECO:0000256" key="2">
    <source>
        <dbReference type="ARBA" id="ARBA00022475"/>
    </source>
</evidence>
<keyword evidence="9" id="KW-1185">Reference proteome</keyword>
<evidence type="ECO:0000313" key="8">
    <source>
        <dbReference type="EMBL" id="TCO16391.1"/>
    </source>
</evidence>
<dbReference type="Pfam" id="PF07690">
    <property type="entry name" value="MFS_1"/>
    <property type="match status" value="1"/>
</dbReference>
<keyword evidence="2" id="KW-1003">Cell membrane</keyword>
<dbReference type="PANTHER" id="PTHR23513:SF11">
    <property type="entry name" value="STAPHYLOFERRIN A TRANSPORTER"/>
    <property type="match status" value="1"/>
</dbReference>
<feature type="transmembrane region" description="Helical" evidence="6">
    <location>
        <begin position="43"/>
        <end position="64"/>
    </location>
</feature>
<dbReference type="InterPro" id="IPR020846">
    <property type="entry name" value="MFS_dom"/>
</dbReference>
<dbReference type="PANTHER" id="PTHR23513">
    <property type="entry name" value="INTEGRAL MEMBRANE EFFLUX PROTEIN-RELATED"/>
    <property type="match status" value="1"/>
</dbReference>
<keyword evidence="4 6" id="KW-1133">Transmembrane helix</keyword>
<organism evidence="8 9">
    <name type="scientific">Kribbella orskensis</name>
    <dbReference type="NCBI Taxonomy" id="2512216"/>
    <lineage>
        <taxon>Bacteria</taxon>
        <taxon>Bacillati</taxon>
        <taxon>Actinomycetota</taxon>
        <taxon>Actinomycetes</taxon>
        <taxon>Propionibacteriales</taxon>
        <taxon>Kribbellaceae</taxon>
        <taxon>Kribbella</taxon>
    </lineage>
</organism>
<dbReference type="RefSeq" id="WP_241999076.1">
    <property type="nucleotide sequence ID" value="NZ_SLWM01000017.1"/>
</dbReference>
<evidence type="ECO:0000256" key="3">
    <source>
        <dbReference type="ARBA" id="ARBA00022692"/>
    </source>
</evidence>
<feature type="transmembrane region" description="Helical" evidence="6">
    <location>
        <begin position="12"/>
        <end position="36"/>
    </location>
</feature>
<dbReference type="SUPFAM" id="SSF103473">
    <property type="entry name" value="MFS general substrate transporter"/>
    <property type="match status" value="1"/>
</dbReference>
<proteinExistence type="predicted"/>
<keyword evidence="5 6" id="KW-0472">Membrane</keyword>
<evidence type="ECO:0000256" key="5">
    <source>
        <dbReference type="ARBA" id="ARBA00023136"/>
    </source>
</evidence>
<protein>
    <submittedName>
        <fullName evidence="8">Transmembrane secretion effector</fullName>
    </submittedName>
</protein>
<comment type="subcellular location">
    <subcellularLocation>
        <location evidence="1">Cell membrane</location>
        <topology evidence="1">Multi-pass membrane protein</topology>
    </subcellularLocation>
</comment>
<evidence type="ECO:0000256" key="4">
    <source>
        <dbReference type="ARBA" id="ARBA00022989"/>
    </source>
</evidence>
<gene>
    <name evidence="8" type="ORF">EV644_11745</name>
</gene>
<keyword evidence="3 6" id="KW-0812">Transmembrane</keyword>
<dbReference type="InterPro" id="IPR011701">
    <property type="entry name" value="MFS"/>
</dbReference>
<comment type="caution">
    <text evidence="8">The sequence shown here is derived from an EMBL/GenBank/DDBJ whole genome shotgun (WGS) entry which is preliminary data.</text>
</comment>
<sequence length="90" mass="9259">MFAVLDVSDEATAVGIVLAARSIPNVVFLLIGGVIADRLPRRLVLVVANTVSGLTQALAAGLILSGHARIWQLAAIEAVNGIAAAFVTVR</sequence>
<dbReference type="Proteomes" id="UP000295818">
    <property type="component" value="Unassembled WGS sequence"/>
</dbReference>
<accession>A0ABY2BCI5</accession>
<evidence type="ECO:0000313" key="9">
    <source>
        <dbReference type="Proteomes" id="UP000295818"/>
    </source>
</evidence>
<dbReference type="Gene3D" id="1.20.1250.20">
    <property type="entry name" value="MFS general substrate transporter like domains"/>
    <property type="match status" value="1"/>
</dbReference>
<evidence type="ECO:0000259" key="7">
    <source>
        <dbReference type="PROSITE" id="PS50850"/>
    </source>
</evidence>
<dbReference type="InterPro" id="IPR036259">
    <property type="entry name" value="MFS_trans_sf"/>
</dbReference>
<reference evidence="8 9" key="1">
    <citation type="journal article" date="2015" name="Stand. Genomic Sci.">
        <title>Genomic Encyclopedia of Bacterial and Archaeal Type Strains, Phase III: the genomes of soil and plant-associated and newly described type strains.</title>
        <authorList>
            <person name="Whitman W.B."/>
            <person name="Woyke T."/>
            <person name="Klenk H.P."/>
            <person name="Zhou Y."/>
            <person name="Lilburn T.G."/>
            <person name="Beck B.J."/>
            <person name="De Vos P."/>
            <person name="Vandamme P."/>
            <person name="Eisen J.A."/>
            <person name="Garrity G."/>
            <person name="Hugenholtz P."/>
            <person name="Kyrpides N.C."/>
        </authorList>
    </citation>
    <scope>NUCLEOTIDE SEQUENCE [LARGE SCALE GENOMIC DNA]</scope>
    <source>
        <strain evidence="8 9">VKM Ac-2538</strain>
    </source>
</reference>
<name>A0ABY2BCI5_9ACTN</name>
<dbReference type="PROSITE" id="PS50850">
    <property type="entry name" value="MFS"/>
    <property type="match status" value="1"/>
</dbReference>
<feature type="domain" description="Major facilitator superfamily (MFS) profile" evidence="7">
    <location>
        <begin position="1"/>
        <end position="90"/>
    </location>
</feature>
<dbReference type="EMBL" id="SLWM01000017">
    <property type="protein sequence ID" value="TCO16391.1"/>
    <property type="molecule type" value="Genomic_DNA"/>
</dbReference>